<comment type="caution">
    <text evidence="3">The sequence shown here is derived from an EMBL/GenBank/DDBJ whole genome shotgun (WGS) entry which is preliminary data.</text>
</comment>
<evidence type="ECO:0000313" key="3">
    <source>
        <dbReference type="EMBL" id="SDI12704.1"/>
    </source>
</evidence>
<evidence type="ECO:0000256" key="1">
    <source>
        <dbReference type="SAM" id="MobiDB-lite"/>
    </source>
</evidence>
<feature type="region of interest" description="Disordered" evidence="1">
    <location>
        <begin position="240"/>
        <end position="286"/>
    </location>
</feature>
<dbReference type="Pfam" id="PF10001">
    <property type="entry name" value="DUF2242"/>
    <property type="match status" value="1"/>
</dbReference>
<dbReference type="Proteomes" id="UP000198900">
    <property type="component" value="Unassembled WGS sequence"/>
</dbReference>
<organism evidence="3 4">
    <name type="scientific">Paraburkholderia steynii</name>
    <dbReference type="NCBI Taxonomy" id="1245441"/>
    <lineage>
        <taxon>Bacteria</taxon>
        <taxon>Pseudomonadati</taxon>
        <taxon>Pseudomonadota</taxon>
        <taxon>Betaproteobacteria</taxon>
        <taxon>Burkholderiales</taxon>
        <taxon>Burkholderiaceae</taxon>
        <taxon>Paraburkholderia</taxon>
    </lineage>
</organism>
<evidence type="ECO:0000313" key="4">
    <source>
        <dbReference type="Proteomes" id="UP000198900"/>
    </source>
</evidence>
<proteinExistence type="predicted"/>
<reference evidence="3" key="1">
    <citation type="submission" date="2016-10" db="EMBL/GenBank/DDBJ databases">
        <authorList>
            <person name="Varghese N."/>
            <person name="Submissions S."/>
        </authorList>
    </citation>
    <scope>NUCLEOTIDE SEQUENCE [LARGE SCALE GENOMIC DNA]</scope>
    <source>
        <strain evidence="3">YR281</strain>
    </source>
</reference>
<dbReference type="EMBL" id="FNDI01000012">
    <property type="protein sequence ID" value="SDI12704.1"/>
    <property type="molecule type" value="Genomic_DNA"/>
</dbReference>
<keyword evidence="4" id="KW-1185">Reference proteome</keyword>
<evidence type="ECO:0000256" key="2">
    <source>
        <dbReference type="SAM" id="SignalP"/>
    </source>
</evidence>
<name>A0A7Z7B8D6_9BURK</name>
<feature type="signal peptide" evidence="2">
    <location>
        <begin position="1"/>
        <end position="26"/>
    </location>
</feature>
<dbReference type="AlphaFoldDB" id="A0A7Z7B8D6"/>
<sequence length="286" mass="29341">MPVVRLFIMSSRPSRIALALTLPVLAALGACSTPPKAKLQEDFVSSGASPYTRTFQVTSTEACEGARRALLSQGYMTTLVRPDTVDASKNFQPASDSHFTVEFHIVCTAGDDATNSSIVYANAVQSGYALKKSDTSASVGLSVLGSLSLPIRQNSDAMVKISSETIQSGKFYDGFFNLISHYLANVVRSVPVPGNTVDATPLPMPAPAPALVVTPMSSMPGGNAAPVIMPAPSKEQAAPLAAAATPVASATPVSATTHAHEAAAASPDSTPAIIESPASDAAALAQ</sequence>
<protein>
    <recommendedName>
        <fullName evidence="5">DUF2242 domain-containing protein</fullName>
    </recommendedName>
</protein>
<dbReference type="InterPro" id="IPR018718">
    <property type="entry name" value="DUF2242"/>
</dbReference>
<accession>A0A7Z7B8D6</accession>
<dbReference type="PROSITE" id="PS51257">
    <property type="entry name" value="PROKAR_LIPOPROTEIN"/>
    <property type="match status" value="1"/>
</dbReference>
<gene>
    <name evidence="3" type="ORF">SAMN04487926_112129</name>
</gene>
<feature type="compositionally biased region" description="Low complexity" evidence="1">
    <location>
        <begin position="240"/>
        <end position="265"/>
    </location>
</feature>
<evidence type="ECO:0008006" key="5">
    <source>
        <dbReference type="Google" id="ProtNLM"/>
    </source>
</evidence>
<keyword evidence="2" id="KW-0732">Signal</keyword>
<feature type="chain" id="PRO_5031455290" description="DUF2242 domain-containing protein" evidence="2">
    <location>
        <begin position="27"/>
        <end position="286"/>
    </location>
</feature>